<evidence type="ECO:0000313" key="2">
    <source>
        <dbReference type="Proteomes" id="UP001215151"/>
    </source>
</evidence>
<dbReference type="EMBL" id="JAPEVG010000014">
    <property type="protein sequence ID" value="KAJ8496518.1"/>
    <property type="molecule type" value="Genomic_DNA"/>
</dbReference>
<protein>
    <submittedName>
        <fullName evidence="1">Uncharacterized protein</fullName>
    </submittedName>
</protein>
<dbReference type="GO" id="GO:0043248">
    <property type="term" value="P:proteasome assembly"/>
    <property type="evidence" value="ECO:0007669"/>
    <property type="project" value="InterPro"/>
</dbReference>
<dbReference type="Proteomes" id="UP001215151">
    <property type="component" value="Unassembled WGS sequence"/>
</dbReference>
<dbReference type="PANTHER" id="PTHR33559">
    <property type="entry name" value="PROTEASOME ASSEMBLY CHAPERONE 4"/>
    <property type="match status" value="1"/>
</dbReference>
<organism evidence="1 2">
    <name type="scientific">Trametes cubensis</name>
    <dbReference type="NCBI Taxonomy" id="1111947"/>
    <lineage>
        <taxon>Eukaryota</taxon>
        <taxon>Fungi</taxon>
        <taxon>Dikarya</taxon>
        <taxon>Basidiomycota</taxon>
        <taxon>Agaricomycotina</taxon>
        <taxon>Agaricomycetes</taxon>
        <taxon>Polyporales</taxon>
        <taxon>Polyporaceae</taxon>
        <taxon>Trametes</taxon>
    </lineage>
</organism>
<dbReference type="InterPro" id="IPR032157">
    <property type="entry name" value="PAC4"/>
</dbReference>
<gene>
    <name evidence="1" type="ORF">ONZ51_g1066</name>
</gene>
<proteinExistence type="predicted"/>
<reference evidence="1" key="1">
    <citation type="submission" date="2022-11" db="EMBL/GenBank/DDBJ databases">
        <title>Genome Sequence of Cubamyces cubensis.</title>
        <authorList>
            <person name="Buettner E."/>
        </authorList>
    </citation>
    <scope>NUCLEOTIDE SEQUENCE</scope>
    <source>
        <strain evidence="1">MPL-01</strain>
    </source>
</reference>
<accession>A0AAD7XFW0</accession>
<sequence length="186" mass="19964">MASGTQNDNTALQPRIHVDTRYFPPADLALPALAVQTTRLVDTYMLWVGTTDVDQEQIENAPLQGCLAKDWACAMPARETPGTPAAATPLYRSSSSEAALSMAQRLGDIFRAPACVGICADRGCYNRDVVGLARAVGITGVARRFKKQIFLSIDMPPSLGSMGQEGKLLLAIERAVVDTVKSHEMA</sequence>
<keyword evidence="2" id="KW-1185">Reference proteome</keyword>
<dbReference type="AlphaFoldDB" id="A0AAD7XFW0"/>
<dbReference type="Pfam" id="PF16093">
    <property type="entry name" value="PAC4"/>
    <property type="match status" value="1"/>
</dbReference>
<comment type="caution">
    <text evidence="1">The sequence shown here is derived from an EMBL/GenBank/DDBJ whole genome shotgun (WGS) entry which is preliminary data.</text>
</comment>
<name>A0AAD7XFW0_9APHY</name>
<evidence type="ECO:0000313" key="1">
    <source>
        <dbReference type="EMBL" id="KAJ8496518.1"/>
    </source>
</evidence>
<dbReference type="PANTHER" id="PTHR33559:SF1">
    <property type="entry name" value="PROTEASOME ASSEMBLY CHAPERONE 4"/>
    <property type="match status" value="1"/>
</dbReference>